<organism evidence="2 3">
    <name type="scientific">Actinocrispum wychmicini</name>
    <dbReference type="NCBI Taxonomy" id="1213861"/>
    <lineage>
        <taxon>Bacteria</taxon>
        <taxon>Bacillati</taxon>
        <taxon>Actinomycetota</taxon>
        <taxon>Actinomycetes</taxon>
        <taxon>Pseudonocardiales</taxon>
        <taxon>Pseudonocardiaceae</taxon>
        <taxon>Actinocrispum</taxon>
    </lineage>
</organism>
<accession>A0A4R2IK88</accession>
<dbReference type="PANTHER" id="PTHR35010">
    <property type="entry name" value="BLL4672 PROTEIN-RELATED"/>
    <property type="match status" value="1"/>
</dbReference>
<dbReference type="Gene3D" id="3.30.450.180">
    <property type="match status" value="1"/>
</dbReference>
<dbReference type="PANTHER" id="PTHR35010:SF2">
    <property type="entry name" value="BLL4672 PROTEIN"/>
    <property type="match status" value="1"/>
</dbReference>
<keyword evidence="3" id="KW-1185">Reference proteome</keyword>
<dbReference type="AlphaFoldDB" id="A0A4R2IK88"/>
<dbReference type="SUPFAM" id="SSF47413">
    <property type="entry name" value="lambda repressor-like DNA-binding domains"/>
    <property type="match status" value="1"/>
</dbReference>
<dbReference type="SMART" id="SM00530">
    <property type="entry name" value="HTH_XRE"/>
    <property type="match status" value="1"/>
</dbReference>
<evidence type="ECO:0000313" key="2">
    <source>
        <dbReference type="EMBL" id="TCO44258.1"/>
    </source>
</evidence>
<dbReference type="InterPro" id="IPR041413">
    <property type="entry name" value="MLTR_LBD"/>
</dbReference>
<dbReference type="Gene3D" id="1.10.260.40">
    <property type="entry name" value="lambda repressor-like DNA-binding domains"/>
    <property type="match status" value="1"/>
</dbReference>
<dbReference type="PROSITE" id="PS50943">
    <property type="entry name" value="HTH_CROC1"/>
    <property type="match status" value="1"/>
</dbReference>
<feature type="domain" description="HTH cro/C1-type" evidence="1">
    <location>
        <begin position="64"/>
        <end position="111"/>
    </location>
</feature>
<protein>
    <submittedName>
        <fullName evidence="2">Transcriptional regulator with XRE-family HTH domain</fullName>
    </submittedName>
</protein>
<dbReference type="CDD" id="cd00093">
    <property type="entry name" value="HTH_XRE"/>
    <property type="match status" value="1"/>
</dbReference>
<gene>
    <name evidence="2" type="ORF">EV192_12431</name>
</gene>
<sequence length="301" mass="33227">MPSIGLATDYQCQGTARLGQVIDDVSMGDQRNTELGDFLRSRRAALSPAESGVPTGGSARRVPGLRREEVAQLAGVSVNYYTRIEQGESHQMSDSVMEAIANALRLDEGERLHLFRLAWPAQVTRRETGPERIRATVVALAESNTEQAVMIVGRRTDLLGGNRLGFALYGLSPDQRPNIARMMFLEPAMRDLVVDWPDQARNIAAYLRMASSDQPDDRLLAELIGELSIKSEDFARIWAAHPVGECLHGVREYQHPLVGHLVLNEESLRLPDDPGQRILFFGADAGSDSAERLRLLDSLVS</sequence>
<evidence type="ECO:0000259" key="1">
    <source>
        <dbReference type="PROSITE" id="PS50943"/>
    </source>
</evidence>
<dbReference type="Pfam" id="PF17765">
    <property type="entry name" value="MLTR_LBD"/>
    <property type="match status" value="1"/>
</dbReference>
<dbReference type="Proteomes" id="UP000295680">
    <property type="component" value="Unassembled WGS sequence"/>
</dbReference>
<proteinExistence type="predicted"/>
<dbReference type="EMBL" id="SLWS01000024">
    <property type="protein sequence ID" value="TCO44258.1"/>
    <property type="molecule type" value="Genomic_DNA"/>
</dbReference>
<dbReference type="GO" id="GO:0003677">
    <property type="term" value="F:DNA binding"/>
    <property type="evidence" value="ECO:0007669"/>
    <property type="project" value="InterPro"/>
</dbReference>
<evidence type="ECO:0000313" key="3">
    <source>
        <dbReference type="Proteomes" id="UP000295680"/>
    </source>
</evidence>
<name>A0A4R2IK88_9PSEU</name>
<dbReference type="InterPro" id="IPR010982">
    <property type="entry name" value="Lambda_DNA-bd_dom_sf"/>
</dbReference>
<comment type="caution">
    <text evidence="2">The sequence shown here is derived from an EMBL/GenBank/DDBJ whole genome shotgun (WGS) entry which is preliminary data.</text>
</comment>
<reference evidence="2 3" key="1">
    <citation type="submission" date="2019-03" db="EMBL/GenBank/DDBJ databases">
        <title>Genomic Encyclopedia of Type Strains, Phase IV (KMG-IV): sequencing the most valuable type-strain genomes for metagenomic binning, comparative biology and taxonomic classification.</title>
        <authorList>
            <person name="Goeker M."/>
        </authorList>
    </citation>
    <scope>NUCLEOTIDE SEQUENCE [LARGE SCALE GENOMIC DNA]</scope>
    <source>
        <strain evidence="2 3">DSM 45934</strain>
    </source>
</reference>
<dbReference type="InterPro" id="IPR001387">
    <property type="entry name" value="Cro/C1-type_HTH"/>
</dbReference>
<dbReference type="Pfam" id="PF13560">
    <property type="entry name" value="HTH_31"/>
    <property type="match status" value="1"/>
</dbReference>